<evidence type="ECO:0000313" key="2">
    <source>
        <dbReference type="Proteomes" id="UP000185990"/>
    </source>
</evidence>
<organism evidence="1 2">
    <name type="scientific">Pseudomonas versuta</name>
    <dbReference type="NCBI Taxonomy" id="1788301"/>
    <lineage>
        <taxon>Bacteria</taxon>
        <taxon>Pseudomonadati</taxon>
        <taxon>Pseudomonadota</taxon>
        <taxon>Gammaproteobacteria</taxon>
        <taxon>Pseudomonadales</taxon>
        <taxon>Pseudomonadaceae</taxon>
        <taxon>Pseudomonas</taxon>
    </lineage>
</organism>
<dbReference type="Proteomes" id="UP000185990">
    <property type="component" value="Unassembled WGS sequence"/>
</dbReference>
<accession>A0A854A5P7</accession>
<proteinExistence type="predicted"/>
<reference evidence="1 2" key="1">
    <citation type="submission" date="2016-11" db="EMBL/GenBank/DDBJ databases">
        <title>Draft genome of Pseudomonas versuta A4R1.12.</title>
        <authorList>
            <person name="See-Too W.-S."/>
        </authorList>
    </citation>
    <scope>NUCLEOTIDE SEQUENCE [LARGE SCALE GENOMIC DNA]</scope>
    <source>
        <strain evidence="1 2">A4R1.12</strain>
    </source>
</reference>
<evidence type="ECO:0000313" key="1">
    <source>
        <dbReference type="EMBL" id="OKA27592.1"/>
    </source>
</evidence>
<protein>
    <submittedName>
        <fullName evidence="1">Uncharacterized protein</fullName>
    </submittedName>
</protein>
<dbReference type="AlphaFoldDB" id="A0A854A5P7"/>
<name>A0A854A5P7_9PSED</name>
<comment type="caution">
    <text evidence="1">The sequence shown here is derived from an EMBL/GenBank/DDBJ whole genome shotgun (WGS) entry which is preliminary data.</text>
</comment>
<sequence length="91" mass="9966">MSASLWILESEFMVGLTSWPEGGSAGCVGTVGPVEEAARLVADTTQSTAVKDKVFIDELIMVASPDNGESYLMLVCWRWRLVRCKRRAVAD</sequence>
<gene>
    <name evidence="1" type="ORF">BOH74_04355</name>
</gene>
<dbReference type="EMBL" id="MPJD01000009">
    <property type="protein sequence ID" value="OKA27592.1"/>
    <property type="molecule type" value="Genomic_DNA"/>
</dbReference>